<dbReference type="Gene3D" id="3.60.9.10">
    <property type="entry name" value="Aldehyde ferredoxin oxidoreductase, N-terminal domain"/>
    <property type="match status" value="1"/>
</dbReference>
<keyword evidence="6" id="KW-0408">Iron</keyword>
<evidence type="ECO:0000256" key="2">
    <source>
        <dbReference type="ARBA" id="ARBA00011032"/>
    </source>
</evidence>
<gene>
    <name evidence="10" type="ORF">MNBD_PLANCTO02-834</name>
</gene>
<name>A0A3B1DHP4_9ZZZZ</name>
<dbReference type="Pfam" id="PF01314">
    <property type="entry name" value="AFOR_C"/>
    <property type="match status" value="1"/>
</dbReference>
<dbReference type="GO" id="GO:0033726">
    <property type="term" value="F:aldehyde ferredoxin oxidoreductase activity"/>
    <property type="evidence" value="ECO:0007669"/>
    <property type="project" value="UniProtKB-EC"/>
</dbReference>
<dbReference type="InterPro" id="IPR036021">
    <property type="entry name" value="Tungsten_al_ferr_oxy-like_C"/>
</dbReference>
<protein>
    <submittedName>
        <fullName evidence="10">Tungsten-containing aldehyde:ferredoxin oxidoreductase</fullName>
        <ecNumber evidence="10">1.2.7.5</ecNumber>
    </submittedName>
</protein>
<keyword evidence="3" id="KW-0004">4Fe-4S</keyword>
<dbReference type="Pfam" id="PF02730">
    <property type="entry name" value="AFOR_N"/>
    <property type="match status" value="1"/>
</dbReference>
<dbReference type="GO" id="GO:0046872">
    <property type="term" value="F:metal ion binding"/>
    <property type="evidence" value="ECO:0007669"/>
    <property type="project" value="UniProtKB-KW"/>
</dbReference>
<dbReference type="SUPFAM" id="SSF48310">
    <property type="entry name" value="Aldehyde ferredoxin oxidoreductase, C-terminal domains"/>
    <property type="match status" value="1"/>
</dbReference>
<dbReference type="GO" id="GO:0009055">
    <property type="term" value="F:electron transfer activity"/>
    <property type="evidence" value="ECO:0007669"/>
    <property type="project" value="InterPro"/>
</dbReference>
<evidence type="ECO:0000256" key="8">
    <source>
        <dbReference type="ARBA" id="ARBA00049934"/>
    </source>
</evidence>
<dbReference type="EMBL" id="UOGL01000200">
    <property type="protein sequence ID" value="VAX38431.1"/>
    <property type="molecule type" value="Genomic_DNA"/>
</dbReference>
<dbReference type="EC" id="1.2.7.5" evidence="10"/>
<dbReference type="SUPFAM" id="SSF56228">
    <property type="entry name" value="Aldehyde ferredoxin oxidoreductase, N-terminal domain"/>
    <property type="match status" value="1"/>
</dbReference>
<evidence type="ECO:0000256" key="7">
    <source>
        <dbReference type="ARBA" id="ARBA00023014"/>
    </source>
</evidence>
<comment type="cofactor">
    <cofactor evidence="8">
        <name>tungstopterin</name>
        <dbReference type="ChEBI" id="CHEBI:30402"/>
    </cofactor>
</comment>
<reference evidence="10" key="1">
    <citation type="submission" date="2018-06" db="EMBL/GenBank/DDBJ databases">
        <authorList>
            <person name="Zhirakovskaya E."/>
        </authorList>
    </citation>
    <scope>NUCLEOTIDE SEQUENCE</scope>
</reference>
<dbReference type="PANTHER" id="PTHR30038:SF7">
    <property type="entry name" value="TUNGSTEN-CONTAINING GLYCERALDEHYDE-3-PHOSPHATE:FERREDOXIN OXIDOREDUCTASE"/>
    <property type="match status" value="1"/>
</dbReference>
<sequence length="627" mass="68144">MKLSGYHHRYLRIDLSMQRCCDVEIPDSVLRQFIGGSGLGTWILFSESPTFQYDPFSPEAPLVFVFSPLVGSPLTTSAKFAVVSKSPLTNCINDSLASSHFAIAGKRTGYDAIVIVGAAKKPTCLLIDSAGVRSGSVRSGSACSASICFESAENIWGCTTQESESRLQSEWGATYRMAVIGLAGENKVRYATISHAGRHAGRGGSGAVMGSKKLKAIGVRGDKQVTFAHPEELYKYSKVLSQRSLGDATAKYRELGTVSNLMTFNRLGTLPTRNFQQGLFDEAESLAPEMISPVKDRVRNSCAACTIGCEHLFPFPGDEKKLVRMEYENLYALGPMCGISNPDIVLQASALCDEYGMDTISTGATIAFAMESAEKGLLDAPDLRFGNGEILLQTIHSIGKREGLGELLAEGSRIVATHVGGGSASFAPHVKGLELPGYDPRALQTMGLGFAVGARGADHNRSGAYQVDFSEHADRMNLTPDAVVLAIETENEATIMDSLILCKFIRGVLEDRFREMGQMLKLVTGWEISANEMTTIAERIVTAKKQFNIQQGWQLSDDTLPQRFFTEALPEGASQGAVMTEAVLQQSIQKYYQLRGWQKEGLITKARLQKLEIDNCIVPPDALKDVR</sequence>
<dbReference type="Gene3D" id="1.10.599.10">
    <property type="entry name" value="Aldehyde Ferredoxin Oxidoreductase Protein, subunit A, domain 3"/>
    <property type="match status" value="1"/>
</dbReference>
<evidence type="ECO:0000259" key="9">
    <source>
        <dbReference type="SMART" id="SM00790"/>
    </source>
</evidence>
<evidence type="ECO:0000256" key="5">
    <source>
        <dbReference type="ARBA" id="ARBA00023002"/>
    </source>
</evidence>
<dbReference type="PANTHER" id="PTHR30038">
    <property type="entry name" value="ALDEHYDE FERREDOXIN OXIDOREDUCTASE"/>
    <property type="match status" value="1"/>
</dbReference>
<dbReference type="InterPro" id="IPR013984">
    <property type="entry name" value="Ald_Fedxn_OxRdtase_dom2"/>
</dbReference>
<dbReference type="InterPro" id="IPR051919">
    <property type="entry name" value="W-dependent_AOR"/>
</dbReference>
<dbReference type="InterPro" id="IPR013983">
    <property type="entry name" value="Ald_Fedxn_OxRdtase_N"/>
</dbReference>
<organism evidence="10">
    <name type="scientific">hydrothermal vent metagenome</name>
    <dbReference type="NCBI Taxonomy" id="652676"/>
    <lineage>
        <taxon>unclassified sequences</taxon>
        <taxon>metagenomes</taxon>
        <taxon>ecological metagenomes</taxon>
    </lineage>
</organism>
<evidence type="ECO:0000256" key="6">
    <source>
        <dbReference type="ARBA" id="ARBA00023004"/>
    </source>
</evidence>
<evidence type="ECO:0000313" key="10">
    <source>
        <dbReference type="EMBL" id="VAX38431.1"/>
    </source>
</evidence>
<evidence type="ECO:0000256" key="1">
    <source>
        <dbReference type="ARBA" id="ARBA00001966"/>
    </source>
</evidence>
<dbReference type="GO" id="GO:0051539">
    <property type="term" value="F:4 iron, 4 sulfur cluster binding"/>
    <property type="evidence" value="ECO:0007669"/>
    <property type="project" value="UniProtKB-KW"/>
</dbReference>
<feature type="domain" description="Aldehyde ferredoxin oxidoreductase N-terminal" evidence="9">
    <location>
        <begin position="6"/>
        <end position="223"/>
    </location>
</feature>
<dbReference type="InterPro" id="IPR036503">
    <property type="entry name" value="Ald_Fedxn_OxRdtase_N_sf"/>
</dbReference>
<dbReference type="SMART" id="SM00790">
    <property type="entry name" value="AFOR_N"/>
    <property type="match status" value="1"/>
</dbReference>
<dbReference type="InterPro" id="IPR013985">
    <property type="entry name" value="Ald_Fedxn_OxRdtase_dom3"/>
</dbReference>
<proteinExistence type="inferred from homology"/>
<comment type="cofactor">
    <cofactor evidence="1">
        <name>[4Fe-4S] cluster</name>
        <dbReference type="ChEBI" id="CHEBI:49883"/>
    </cofactor>
</comment>
<dbReference type="InterPro" id="IPR001203">
    <property type="entry name" value="OxRdtase_Ald_Fedxn_C"/>
</dbReference>
<comment type="similarity">
    <text evidence="2">Belongs to the AOR/FOR family.</text>
</comment>
<dbReference type="Gene3D" id="1.10.569.10">
    <property type="entry name" value="Aldehyde Ferredoxin Oxidoreductase Protein, subunit A, domain 2"/>
    <property type="match status" value="1"/>
</dbReference>
<evidence type="ECO:0000256" key="4">
    <source>
        <dbReference type="ARBA" id="ARBA00022723"/>
    </source>
</evidence>
<keyword evidence="4" id="KW-0479">Metal-binding</keyword>
<keyword evidence="5 10" id="KW-0560">Oxidoreductase</keyword>
<keyword evidence="7" id="KW-0411">Iron-sulfur</keyword>
<dbReference type="AlphaFoldDB" id="A0A3B1DHP4"/>
<evidence type="ECO:0000256" key="3">
    <source>
        <dbReference type="ARBA" id="ARBA00022485"/>
    </source>
</evidence>
<accession>A0A3B1DHP4</accession>